<keyword evidence="1 2" id="KW-0418">Kinase</keyword>
<dbReference type="InterPro" id="IPR018370">
    <property type="entry name" value="Chaperonin_Cpn60_CS"/>
</dbReference>
<dbReference type="Pfam" id="PF03702">
    <property type="entry name" value="AnmK"/>
    <property type="match status" value="1"/>
</dbReference>
<organism evidence="2 3">
    <name type="scientific">Achromobacter seleniivolatilans</name>
    <dbReference type="NCBI Taxonomy" id="3047478"/>
    <lineage>
        <taxon>Bacteria</taxon>
        <taxon>Pseudomonadati</taxon>
        <taxon>Pseudomonadota</taxon>
        <taxon>Betaproteobacteria</taxon>
        <taxon>Burkholderiales</taxon>
        <taxon>Alcaligenaceae</taxon>
        <taxon>Achromobacter</taxon>
    </lineage>
</organism>
<dbReference type="Proteomes" id="UP001234798">
    <property type="component" value="Chromosome"/>
</dbReference>
<dbReference type="NCBIfam" id="NF007139">
    <property type="entry name" value="PRK09585.1-3"/>
    <property type="match status" value="1"/>
</dbReference>
<dbReference type="HAMAP" id="MF_01270">
    <property type="entry name" value="AnhMurNAc_kinase"/>
    <property type="match status" value="1"/>
</dbReference>
<evidence type="ECO:0000256" key="1">
    <source>
        <dbReference type="HAMAP-Rule" id="MF_01270"/>
    </source>
</evidence>
<comment type="pathway">
    <text evidence="1">Amino-sugar metabolism; 1,6-anhydro-N-acetylmuramate degradation.</text>
</comment>
<keyword evidence="1" id="KW-0119">Carbohydrate metabolism</keyword>
<protein>
    <recommendedName>
        <fullName evidence="1">Anhydro-N-acetylmuramic acid kinase</fullName>
        <ecNumber evidence="1">2.7.1.170</ecNumber>
    </recommendedName>
    <alternativeName>
        <fullName evidence="1">AnhMurNAc kinase</fullName>
    </alternativeName>
</protein>
<evidence type="ECO:0000313" key="3">
    <source>
        <dbReference type="Proteomes" id="UP001234798"/>
    </source>
</evidence>
<feature type="binding site" evidence="1">
    <location>
        <begin position="31"/>
        <end position="38"/>
    </location>
    <ligand>
        <name>ATP</name>
        <dbReference type="ChEBI" id="CHEBI:30616"/>
    </ligand>
</feature>
<dbReference type="InterPro" id="IPR005338">
    <property type="entry name" value="Anhydro_N_Ac-Mur_kinase"/>
</dbReference>
<proteinExistence type="inferred from homology"/>
<name>A0ABY9LV38_9BURK</name>
<keyword evidence="1 2" id="KW-0808">Transferase</keyword>
<accession>A0ABY9LV38</accession>
<comment type="function">
    <text evidence="1">Catalyzes the specific phosphorylation of 1,6-anhydro-N-acetylmuramic acid (anhMurNAc) with the simultaneous cleavage of the 1,6-anhydro ring, generating MurNAc-6-P. Is required for the utilization of anhMurNAc either imported from the medium or derived from its own cell wall murein, and thus plays a role in cell wall recycling.</text>
</comment>
<comment type="catalytic activity">
    <reaction evidence="1">
        <text>1,6-anhydro-N-acetyl-beta-muramate + ATP + H2O = N-acetyl-D-muramate 6-phosphate + ADP + H(+)</text>
        <dbReference type="Rhea" id="RHEA:24952"/>
        <dbReference type="ChEBI" id="CHEBI:15377"/>
        <dbReference type="ChEBI" id="CHEBI:15378"/>
        <dbReference type="ChEBI" id="CHEBI:30616"/>
        <dbReference type="ChEBI" id="CHEBI:58690"/>
        <dbReference type="ChEBI" id="CHEBI:58722"/>
        <dbReference type="ChEBI" id="CHEBI:456216"/>
        <dbReference type="EC" id="2.7.1.170"/>
    </reaction>
</comment>
<dbReference type="Gene3D" id="3.30.420.40">
    <property type="match status" value="2"/>
</dbReference>
<dbReference type="PANTHER" id="PTHR30605:SF0">
    <property type="entry name" value="ANHYDRO-N-ACETYLMURAMIC ACID KINASE"/>
    <property type="match status" value="1"/>
</dbReference>
<dbReference type="SUPFAM" id="SSF53067">
    <property type="entry name" value="Actin-like ATPase domain"/>
    <property type="match status" value="1"/>
</dbReference>
<gene>
    <name evidence="1" type="primary">anmK</name>
    <name evidence="2" type="ORF">RAS12_18745</name>
</gene>
<sequence>MADPLHTAAPSTARGPQPAQGAGLYIGLMSGTSVDGVDGVLVRLADHQAPHMLASASLPMPENLRRELLALNQAGDDELARAALASNALVRVYAQAVATLLQDAGVPAHDVIAIGAHGQTVRHRPDNGYTVQLNAPALLAELTGIDVVADFRSRDVAAGGQGAPLVPPFHAAIFGTGHGRAVLNLGGIANVTLLQPGQPVRGFDTGPANVLMDGWCQRHLGKPYDADGRWAATGQVLASLLEQLIASEPWFALTPPKSTGRDLFSMRWLDERLAMFDGPKPAPQDVQATLQRLTARTVANAIEAAAAAVQEVYVCGGGARNAGLMRELAYCLQRPVHPTDALGVPAQEVEALAFAWLAHAFTHRIAAGLPEVTGARGARILGALYPS</sequence>
<reference evidence="2 3" key="1">
    <citation type="submission" date="2023-08" db="EMBL/GenBank/DDBJ databases">
        <title>Achromobacter seleniivolatilans sp. nov., isolated from seleniferous soil.</title>
        <authorList>
            <person name="Zhang S."/>
            <person name="Li K."/>
            <person name="Peng J."/>
            <person name="Zhao Q."/>
            <person name="Wang H."/>
            <person name="Guo Y."/>
        </authorList>
    </citation>
    <scope>NUCLEOTIDE SEQUENCE [LARGE SCALE GENOMIC DNA]</scope>
    <source>
        <strain evidence="2 3">R39</strain>
    </source>
</reference>
<dbReference type="InterPro" id="IPR043129">
    <property type="entry name" value="ATPase_NBD"/>
</dbReference>
<evidence type="ECO:0000313" key="2">
    <source>
        <dbReference type="EMBL" id="WMD18659.1"/>
    </source>
</evidence>
<dbReference type="EMBL" id="CP132976">
    <property type="protein sequence ID" value="WMD18659.1"/>
    <property type="molecule type" value="Genomic_DNA"/>
</dbReference>
<keyword evidence="1" id="KW-0547">Nucleotide-binding</keyword>
<dbReference type="PANTHER" id="PTHR30605">
    <property type="entry name" value="ANHYDRO-N-ACETYLMURAMIC ACID KINASE"/>
    <property type="match status" value="1"/>
</dbReference>
<dbReference type="PROSITE" id="PS00296">
    <property type="entry name" value="CHAPERONINS_CPN60"/>
    <property type="match status" value="1"/>
</dbReference>
<dbReference type="CDD" id="cd24050">
    <property type="entry name" value="ASKHA_NBD_ANMK"/>
    <property type="match status" value="1"/>
</dbReference>
<dbReference type="GO" id="GO:0016301">
    <property type="term" value="F:kinase activity"/>
    <property type="evidence" value="ECO:0007669"/>
    <property type="project" value="UniProtKB-KW"/>
</dbReference>
<keyword evidence="1" id="KW-0067">ATP-binding</keyword>
<keyword evidence="3" id="KW-1185">Reference proteome</keyword>
<dbReference type="EC" id="2.7.1.170" evidence="1"/>
<dbReference type="RefSeq" id="WP_306937973.1">
    <property type="nucleotide sequence ID" value="NZ_CP132976.1"/>
</dbReference>
<comment type="similarity">
    <text evidence="1">Belongs to the anhydro-N-acetylmuramic acid kinase family.</text>
</comment>
<comment type="pathway">
    <text evidence="1">Cell wall biogenesis; peptidoglycan recycling.</text>
</comment>